<dbReference type="GO" id="GO:0006508">
    <property type="term" value="P:proteolysis"/>
    <property type="evidence" value="ECO:0007669"/>
    <property type="project" value="InterPro"/>
</dbReference>
<accession>A0A494YAV6</accession>
<proteinExistence type="predicted"/>
<dbReference type="InterPro" id="IPR035068">
    <property type="entry name" value="TldD/PmbA_N"/>
</dbReference>
<dbReference type="GO" id="GO:0008237">
    <property type="term" value="F:metallopeptidase activity"/>
    <property type="evidence" value="ECO:0007669"/>
    <property type="project" value="InterPro"/>
</dbReference>
<evidence type="ECO:0000259" key="2">
    <source>
        <dbReference type="Pfam" id="PF19290"/>
    </source>
</evidence>
<dbReference type="InterPro" id="IPR045569">
    <property type="entry name" value="Metalloprtase-TldD/E_C"/>
</dbReference>
<name>A0A494YAV6_9BURK</name>
<dbReference type="AlphaFoldDB" id="A0A494YAV6"/>
<dbReference type="Proteomes" id="UP000270342">
    <property type="component" value="Unassembled WGS sequence"/>
</dbReference>
<evidence type="ECO:0008006" key="5">
    <source>
        <dbReference type="Google" id="ProtNLM"/>
    </source>
</evidence>
<keyword evidence="4" id="KW-1185">Reference proteome</keyword>
<sequence>MKFGRVSPAQLFPTAAMHALSEGLTWSQDELADLAESTLARARAGGADHAHVHISEARGISVQIRQRETVSQTAHANQRITLTVYRDGRTAQAASANFSQRGIDMLASAACDAVQLTEADRFAGPTEAAYLVGRESTDDLELYDPPDWTISDLAARAREAEDQAFAQSSKIVGSEGASCASVQMQSRIASTEGLAQGYRASMRSLSCAAIASDGATKRIGGHGHSARFTNDLMAASEVGSIAAARAVGQLGARSLDTRTCAVLYDARVATQVLGQYLGAAQGGVVVNKASMFEGKLDQRVCGAHLNAFEDASIPRGLASRPFDSDGVASRQRELIERGILRGFMMSAYSARRLGMRPTGNADGPNNVSITSARTAEYDDLTGMLRKLGTGLYVTSVFSGGFNSLTGEYSQAAEGFWVEHGEIQFPVDGVTIASDARSMLGDECEIGADRHTSGAITTGSLLISQMRLAGR</sequence>
<protein>
    <recommendedName>
        <fullName evidence="5">Metalloprotease PmbA</fullName>
    </recommendedName>
</protein>
<dbReference type="PANTHER" id="PTHR43421:SF1">
    <property type="entry name" value="METALLOPROTEASE PMBA"/>
    <property type="match status" value="1"/>
</dbReference>
<evidence type="ECO:0000313" key="4">
    <source>
        <dbReference type="Proteomes" id="UP000270342"/>
    </source>
</evidence>
<dbReference type="Gene3D" id="3.30.2290.10">
    <property type="entry name" value="PmbA/TldD superfamily"/>
    <property type="match status" value="1"/>
</dbReference>
<comment type="caution">
    <text evidence="3">The sequence shown here is derived from an EMBL/GenBank/DDBJ whole genome shotgun (WGS) entry which is preliminary data.</text>
</comment>
<dbReference type="SUPFAM" id="SSF111283">
    <property type="entry name" value="Putative modulator of DNA gyrase, PmbA/TldD"/>
    <property type="match status" value="1"/>
</dbReference>
<gene>
    <name evidence="3" type="ORF">D7S86_07535</name>
</gene>
<dbReference type="GO" id="GO:0005829">
    <property type="term" value="C:cytosol"/>
    <property type="evidence" value="ECO:0007669"/>
    <property type="project" value="TreeGrafter"/>
</dbReference>
<organism evidence="3 4">
    <name type="scientific">Pararobbsia silviterrae</name>
    <dbReference type="NCBI Taxonomy" id="1792498"/>
    <lineage>
        <taxon>Bacteria</taxon>
        <taxon>Pseudomonadati</taxon>
        <taxon>Pseudomonadota</taxon>
        <taxon>Betaproteobacteria</taxon>
        <taxon>Burkholderiales</taxon>
        <taxon>Burkholderiaceae</taxon>
        <taxon>Pararobbsia</taxon>
    </lineage>
</organism>
<reference evidence="3 4" key="1">
    <citation type="submission" date="2018-10" db="EMBL/GenBank/DDBJ databases">
        <title>Robbsia sp. DHC34, isolated from soil.</title>
        <authorList>
            <person name="Gao Z.-H."/>
            <person name="Qiu L.-H."/>
        </authorList>
    </citation>
    <scope>NUCLEOTIDE SEQUENCE [LARGE SCALE GENOMIC DNA]</scope>
    <source>
        <strain evidence="3 4">DHC34</strain>
    </source>
</reference>
<dbReference type="Pfam" id="PF19290">
    <property type="entry name" value="PmbA_TldD_2nd"/>
    <property type="match status" value="1"/>
</dbReference>
<dbReference type="InterPro" id="IPR036059">
    <property type="entry name" value="TldD/PmbA_sf"/>
</dbReference>
<evidence type="ECO:0000259" key="1">
    <source>
        <dbReference type="Pfam" id="PF19289"/>
    </source>
</evidence>
<feature type="domain" description="Metalloprotease TldD/E C-terminal" evidence="1">
    <location>
        <begin position="258"/>
        <end position="469"/>
    </location>
</feature>
<dbReference type="PANTHER" id="PTHR43421">
    <property type="entry name" value="METALLOPROTEASE PMBA"/>
    <property type="match status" value="1"/>
</dbReference>
<dbReference type="InterPro" id="IPR047657">
    <property type="entry name" value="PmbA"/>
</dbReference>
<dbReference type="Pfam" id="PF19289">
    <property type="entry name" value="PmbA_TldD_3rd"/>
    <property type="match status" value="1"/>
</dbReference>
<evidence type="ECO:0000313" key="3">
    <source>
        <dbReference type="EMBL" id="RKP57775.1"/>
    </source>
</evidence>
<feature type="domain" description="Metalloprotease TldD/E central" evidence="2">
    <location>
        <begin position="143"/>
        <end position="250"/>
    </location>
</feature>
<dbReference type="InterPro" id="IPR045570">
    <property type="entry name" value="Metalloprtase-TldD/E_cen_dom"/>
</dbReference>
<dbReference type="EMBL" id="RBZU01000002">
    <property type="protein sequence ID" value="RKP57775.1"/>
    <property type="molecule type" value="Genomic_DNA"/>
</dbReference>